<accession>A0A6B8WFK9</accession>
<keyword evidence="1" id="KW-0472">Membrane</keyword>
<evidence type="ECO:0008006" key="4">
    <source>
        <dbReference type="Google" id="ProtNLM"/>
    </source>
</evidence>
<keyword evidence="1" id="KW-1133">Transmembrane helix</keyword>
<dbReference type="Pfam" id="PF11667">
    <property type="entry name" value="DUF3267"/>
    <property type="match status" value="1"/>
</dbReference>
<sequence length="196" mass="21707">MKTQQQRDTLDLPTAYHRHLTVDFKQDRKYFVTLQAIFLAVVLTAVALALVFDLPLATGWPPVVTIPVTLLSLLVYMAAHEATHGLTLRLLTGTTPSYAVRFPFLTTSSPLHLTRRSTITTALSPSIIWGTVFFVALFLVPADARLPVYILLTVNFAGSAGDYLEAALALRQPREALFQDEGDRVDVFLPTAQEPR</sequence>
<protein>
    <recommendedName>
        <fullName evidence="4">Zincin peptidase</fullName>
    </recommendedName>
</protein>
<dbReference type="InterPro" id="IPR021683">
    <property type="entry name" value="DUF3267"/>
</dbReference>
<dbReference type="RefSeq" id="WP_156233001.1">
    <property type="nucleotide sequence ID" value="NZ_CP046456.1"/>
</dbReference>
<evidence type="ECO:0000313" key="3">
    <source>
        <dbReference type="Proteomes" id="UP000424462"/>
    </source>
</evidence>
<feature type="transmembrane region" description="Helical" evidence="1">
    <location>
        <begin position="58"/>
        <end position="79"/>
    </location>
</feature>
<keyword evidence="1" id="KW-0812">Transmembrane</keyword>
<feature type="transmembrane region" description="Helical" evidence="1">
    <location>
        <begin position="30"/>
        <end position="52"/>
    </location>
</feature>
<keyword evidence="2" id="KW-0614">Plasmid</keyword>
<feature type="transmembrane region" description="Helical" evidence="1">
    <location>
        <begin position="119"/>
        <end position="140"/>
    </location>
</feature>
<gene>
    <name evidence="2" type="ORF">COCCU_14300</name>
</gene>
<name>A0A6B8WFK9_9CORY</name>
<dbReference type="EMBL" id="CP046456">
    <property type="protein sequence ID" value="QGU08750.1"/>
    <property type="molecule type" value="Genomic_DNA"/>
</dbReference>
<keyword evidence="3" id="KW-1185">Reference proteome</keyword>
<evidence type="ECO:0000256" key="1">
    <source>
        <dbReference type="SAM" id="Phobius"/>
    </source>
</evidence>
<dbReference type="Proteomes" id="UP000424462">
    <property type="component" value="Plasmid pCOCCU"/>
</dbReference>
<geneLocation type="plasmid" evidence="3">
    <name>pcoccu</name>
</geneLocation>
<dbReference type="KEGG" id="cok:COCCU_14300"/>
<proteinExistence type="predicted"/>
<dbReference type="AlphaFoldDB" id="A0A6B8WFK9"/>
<organism evidence="2 3">
    <name type="scientific">Corynebacterium occultum</name>
    <dbReference type="NCBI Taxonomy" id="2675219"/>
    <lineage>
        <taxon>Bacteria</taxon>
        <taxon>Bacillati</taxon>
        <taxon>Actinomycetota</taxon>
        <taxon>Actinomycetes</taxon>
        <taxon>Mycobacteriales</taxon>
        <taxon>Corynebacteriaceae</taxon>
        <taxon>Corynebacterium</taxon>
    </lineage>
</organism>
<evidence type="ECO:0000313" key="2">
    <source>
        <dbReference type="EMBL" id="QGU08750.1"/>
    </source>
</evidence>
<reference evidence="2 3" key="1">
    <citation type="submission" date="2019-11" db="EMBL/GenBank/DDBJ databases">
        <title>Complete genome sequence of Corynebacterium kalinowskii 1959, a novel Corynebacterium species isolated from soil of a small paddock in Vilsendorf, Germany.</title>
        <authorList>
            <person name="Schaffert L."/>
            <person name="Ruwe M."/>
            <person name="Milse J."/>
            <person name="Hanuschka K."/>
            <person name="Ortseifen V."/>
            <person name="Droste J."/>
            <person name="Brandt D."/>
            <person name="Schlueter L."/>
            <person name="Kutter Y."/>
            <person name="Vinke S."/>
            <person name="Viehoefer P."/>
            <person name="Jacob L."/>
            <person name="Luebke N.-C."/>
            <person name="Schulte-Berndt E."/>
            <person name="Hain C."/>
            <person name="Linder M."/>
            <person name="Schmidt P."/>
            <person name="Wollenschlaeger L."/>
            <person name="Luttermann T."/>
            <person name="Thieme E."/>
            <person name="Hassa J."/>
            <person name="Haak M."/>
            <person name="Wittchen M."/>
            <person name="Mentz A."/>
            <person name="Persicke M."/>
            <person name="Busche T."/>
            <person name="Ruckert C."/>
        </authorList>
    </citation>
    <scope>NUCLEOTIDE SEQUENCE [LARGE SCALE GENOMIC DNA]</scope>
    <source>
        <strain evidence="2 3">2039</strain>
        <plasmid evidence="3">pcoccu</plasmid>
    </source>
</reference>